<dbReference type="Gene3D" id="3.40.190.10">
    <property type="entry name" value="Periplasmic binding protein-like II"/>
    <property type="match status" value="2"/>
</dbReference>
<evidence type="ECO:0000256" key="1">
    <source>
        <dbReference type="ARBA" id="ARBA00022729"/>
    </source>
</evidence>
<evidence type="ECO:0000313" key="5">
    <source>
        <dbReference type="Proteomes" id="UP000242763"/>
    </source>
</evidence>
<dbReference type="SMART" id="SM00062">
    <property type="entry name" value="PBPb"/>
    <property type="match status" value="1"/>
</dbReference>
<sequence length="280" mass="30861">MNDLLKIAVLSALALSAWVISALAQPAIPDYWDEKERLSRPDLSSVERVRFLTTVDFPPFNYLDAEGRLTGFHVDLVRAICRELQIADLCQIQALPWDELEEAIGSGQGEALIAGTPVTAETRTGYAFSRPYLRFPARFAVPRSSTLAEPMHSTVAGRRIGVLAGSAHEAMLRTYFPDAQVVTFARPEWLFEGLRGGKLDGIFGDGMRLSFWLAGSNSQDCCHFVGGPYIAPEFLGSGLAIAVPHTKALLAEAFDYALRDLTVNGTFAELYLRHFPISFY</sequence>
<reference evidence="5" key="1">
    <citation type="submission" date="2016-10" db="EMBL/GenBank/DDBJ databases">
        <authorList>
            <person name="Varghese N."/>
            <person name="Submissions S."/>
        </authorList>
    </citation>
    <scope>NUCLEOTIDE SEQUENCE [LARGE SCALE GENOMIC DNA]</scope>
    <source>
        <strain evidence="5">DSM 21857</strain>
    </source>
</reference>
<feature type="domain" description="Solute-binding protein family 3/N-terminal" evidence="3">
    <location>
        <begin position="48"/>
        <end position="278"/>
    </location>
</feature>
<evidence type="ECO:0000256" key="2">
    <source>
        <dbReference type="SAM" id="SignalP"/>
    </source>
</evidence>
<feature type="chain" id="PRO_5017379435" evidence="2">
    <location>
        <begin position="25"/>
        <end position="280"/>
    </location>
</feature>
<evidence type="ECO:0000313" key="4">
    <source>
        <dbReference type="EMBL" id="SFI32889.1"/>
    </source>
</evidence>
<dbReference type="PANTHER" id="PTHR35936">
    <property type="entry name" value="MEMBRANE-BOUND LYTIC MUREIN TRANSGLYCOSYLASE F"/>
    <property type="match status" value="1"/>
</dbReference>
<accession>A0A1I3HB92</accession>
<evidence type="ECO:0000259" key="3">
    <source>
        <dbReference type="SMART" id="SM00062"/>
    </source>
</evidence>
<dbReference type="OrthoDB" id="9796586at2"/>
<gene>
    <name evidence="4" type="ORF">SAMN03080618_00086</name>
</gene>
<keyword evidence="1 2" id="KW-0732">Signal</keyword>
<dbReference type="SUPFAM" id="SSF53850">
    <property type="entry name" value="Periplasmic binding protein-like II"/>
    <property type="match status" value="1"/>
</dbReference>
<dbReference type="Pfam" id="PF00497">
    <property type="entry name" value="SBP_bac_3"/>
    <property type="match status" value="1"/>
</dbReference>
<proteinExistence type="predicted"/>
<protein>
    <submittedName>
        <fullName evidence="4">Polar amino acid transport system substrate-binding protein</fullName>
    </submittedName>
</protein>
<dbReference type="STRING" id="1121003.SAMN03080618_00086"/>
<dbReference type="InterPro" id="IPR001638">
    <property type="entry name" value="Solute-binding_3/MltF_N"/>
</dbReference>
<dbReference type="PANTHER" id="PTHR35936:SF35">
    <property type="entry name" value="L-CYSTINE-BINDING PROTEIN TCYJ"/>
    <property type="match status" value="1"/>
</dbReference>
<dbReference type="RefSeq" id="WP_091517443.1">
    <property type="nucleotide sequence ID" value="NZ_FORF01000001.1"/>
</dbReference>
<dbReference type="EMBL" id="FORF01000001">
    <property type="protein sequence ID" value="SFI32889.1"/>
    <property type="molecule type" value="Genomic_DNA"/>
</dbReference>
<keyword evidence="5" id="KW-1185">Reference proteome</keyword>
<name>A0A1I3HB92_9HYPH</name>
<dbReference type="Proteomes" id="UP000242763">
    <property type="component" value="Unassembled WGS sequence"/>
</dbReference>
<dbReference type="AlphaFoldDB" id="A0A1I3HB92"/>
<feature type="signal peptide" evidence="2">
    <location>
        <begin position="1"/>
        <end position="24"/>
    </location>
</feature>
<organism evidence="4 5">
    <name type="scientific">Aquamicrobium aerolatum DSM 21857</name>
    <dbReference type="NCBI Taxonomy" id="1121003"/>
    <lineage>
        <taxon>Bacteria</taxon>
        <taxon>Pseudomonadati</taxon>
        <taxon>Pseudomonadota</taxon>
        <taxon>Alphaproteobacteria</taxon>
        <taxon>Hyphomicrobiales</taxon>
        <taxon>Phyllobacteriaceae</taxon>
        <taxon>Aerobium</taxon>
    </lineage>
</organism>